<evidence type="ECO:0000256" key="1">
    <source>
        <dbReference type="SAM" id="MobiDB-lite"/>
    </source>
</evidence>
<evidence type="ECO:0000313" key="2">
    <source>
        <dbReference type="EMBL" id="GFR65555.1"/>
    </source>
</evidence>
<organism evidence="2 3">
    <name type="scientific">Elysia marginata</name>
    <dbReference type="NCBI Taxonomy" id="1093978"/>
    <lineage>
        <taxon>Eukaryota</taxon>
        <taxon>Metazoa</taxon>
        <taxon>Spiralia</taxon>
        <taxon>Lophotrochozoa</taxon>
        <taxon>Mollusca</taxon>
        <taxon>Gastropoda</taxon>
        <taxon>Heterobranchia</taxon>
        <taxon>Euthyneura</taxon>
        <taxon>Panpulmonata</taxon>
        <taxon>Sacoglossa</taxon>
        <taxon>Placobranchoidea</taxon>
        <taxon>Plakobranchidae</taxon>
        <taxon>Elysia</taxon>
    </lineage>
</organism>
<proteinExistence type="predicted"/>
<feature type="region of interest" description="Disordered" evidence="1">
    <location>
        <begin position="108"/>
        <end position="141"/>
    </location>
</feature>
<dbReference type="EMBL" id="BMAT01007493">
    <property type="protein sequence ID" value="GFR65555.1"/>
    <property type="molecule type" value="Genomic_DNA"/>
</dbReference>
<reference evidence="2 3" key="1">
    <citation type="journal article" date="2021" name="Elife">
        <title>Chloroplast acquisition without the gene transfer in kleptoplastic sea slugs, Plakobranchus ocellatus.</title>
        <authorList>
            <person name="Maeda T."/>
            <person name="Takahashi S."/>
            <person name="Yoshida T."/>
            <person name="Shimamura S."/>
            <person name="Takaki Y."/>
            <person name="Nagai Y."/>
            <person name="Toyoda A."/>
            <person name="Suzuki Y."/>
            <person name="Arimoto A."/>
            <person name="Ishii H."/>
            <person name="Satoh N."/>
            <person name="Nishiyama T."/>
            <person name="Hasebe M."/>
            <person name="Maruyama T."/>
            <person name="Minagawa J."/>
            <person name="Obokata J."/>
            <person name="Shigenobu S."/>
        </authorList>
    </citation>
    <scope>NUCLEOTIDE SEQUENCE [LARGE SCALE GENOMIC DNA]</scope>
</reference>
<comment type="caution">
    <text evidence="2">The sequence shown here is derived from an EMBL/GenBank/DDBJ whole genome shotgun (WGS) entry which is preliminary data.</text>
</comment>
<accession>A0AAV4EZ63</accession>
<feature type="compositionally biased region" description="Polar residues" evidence="1">
    <location>
        <begin position="108"/>
        <end position="130"/>
    </location>
</feature>
<dbReference type="Proteomes" id="UP000762676">
    <property type="component" value="Unassembled WGS sequence"/>
</dbReference>
<name>A0AAV4EZ63_9GAST</name>
<gene>
    <name evidence="2" type="ORF">ElyMa_003661700</name>
</gene>
<protein>
    <submittedName>
        <fullName evidence="2">Uncharacterized protein</fullName>
    </submittedName>
</protein>
<sequence>MKAHPTQDTNHKNMRMKPAAQPNTSPFFGAIFTRKKNEVRQKIKDKDIAYRNKNNDPETFRTTKLELRKCIETSKKIQRDKLEAAFSAKDSKKLWAQMSLITVLNTRKSVSQPTAKTQASQINSTSSMRGSTGKIPPPRSHSHVTIITHHFLSQSRKQGAL</sequence>
<dbReference type="AlphaFoldDB" id="A0AAV4EZ63"/>
<evidence type="ECO:0000313" key="3">
    <source>
        <dbReference type="Proteomes" id="UP000762676"/>
    </source>
</evidence>
<feature type="region of interest" description="Disordered" evidence="1">
    <location>
        <begin position="1"/>
        <end position="24"/>
    </location>
</feature>
<keyword evidence="3" id="KW-1185">Reference proteome</keyword>